<feature type="transmembrane region" description="Helical" evidence="9">
    <location>
        <begin position="47"/>
        <end position="69"/>
    </location>
</feature>
<dbReference type="HOGENOM" id="CLU_000445_89_3_9"/>
<keyword evidence="12" id="KW-1185">Reference proteome</keyword>
<dbReference type="SUPFAM" id="SSF47384">
    <property type="entry name" value="Homodimeric domain of signal transducing histidine kinase"/>
    <property type="match status" value="1"/>
</dbReference>
<dbReference type="Pfam" id="PF02518">
    <property type="entry name" value="HATPase_c"/>
    <property type="match status" value="1"/>
</dbReference>
<dbReference type="PROSITE" id="PS50109">
    <property type="entry name" value="HIS_KIN"/>
    <property type="match status" value="1"/>
</dbReference>
<comment type="catalytic activity">
    <reaction evidence="1">
        <text>ATP + protein L-histidine = ADP + protein N-phospho-L-histidine.</text>
        <dbReference type="EC" id="2.7.13.3"/>
    </reaction>
</comment>
<dbReference type="CDD" id="cd00075">
    <property type="entry name" value="HATPase"/>
    <property type="match status" value="1"/>
</dbReference>
<keyword evidence="5" id="KW-0808">Transferase</keyword>
<dbReference type="InterPro" id="IPR004358">
    <property type="entry name" value="Sig_transdc_His_kin-like_C"/>
</dbReference>
<dbReference type="SMART" id="SM00388">
    <property type="entry name" value="HisKA"/>
    <property type="match status" value="1"/>
</dbReference>
<keyword evidence="9" id="KW-0812">Transmembrane</keyword>
<dbReference type="InterPro" id="IPR050736">
    <property type="entry name" value="Sensor_HK_Regulatory"/>
</dbReference>
<evidence type="ECO:0000256" key="1">
    <source>
        <dbReference type="ARBA" id="ARBA00000085"/>
    </source>
</evidence>
<evidence type="ECO:0000259" key="10">
    <source>
        <dbReference type="PROSITE" id="PS50109"/>
    </source>
</evidence>
<dbReference type="PROSITE" id="PS51257">
    <property type="entry name" value="PROKAR_LIPOPROTEIN"/>
    <property type="match status" value="1"/>
</dbReference>
<name>H5Y5L4_9FIRM</name>
<keyword evidence="8 9" id="KW-0472">Membrane</keyword>
<evidence type="ECO:0000256" key="5">
    <source>
        <dbReference type="ARBA" id="ARBA00022679"/>
    </source>
</evidence>
<dbReference type="EC" id="2.7.13.3" evidence="3"/>
<dbReference type="PRINTS" id="PR00344">
    <property type="entry name" value="BCTRLSENSOR"/>
</dbReference>
<dbReference type="Gene3D" id="1.10.287.130">
    <property type="match status" value="1"/>
</dbReference>
<evidence type="ECO:0000313" key="12">
    <source>
        <dbReference type="Proteomes" id="UP000005104"/>
    </source>
</evidence>
<evidence type="ECO:0000256" key="8">
    <source>
        <dbReference type="ARBA" id="ARBA00023136"/>
    </source>
</evidence>
<keyword evidence="6 11" id="KW-0418">Kinase</keyword>
<sequence>MKPGERPHTVIVLFAAILAFGCFFAAGYGIMSVIYRRTGTPPEFWAHIFSSLMGMLLILCAAMISRLIASRYPRGIRHHQSMHSQLLNAMTRIAKGDFDVFIDTQDDFFHDDFAKGINKIAQELGSMEQLRQDFISNVSHEIQSPLTSISGFAALLKNDALTADRRNHYLGIIETESKRLSALSDNLLKLSALETGGEPLACKEYRLDKQLEEVALMLEPQWGTKHIAMEADLEKLTIQGDEGLLSQVWVNLLHNAVKFTPEGGVIRVSLKSDQTNVCCRITDTGIGIAPEDQIHIFERFYKVDKSRDRALGGNGLGLSLAKKIVELHDGHITPQSEIGKGTTFTVTLPRYGIIFENA</sequence>
<dbReference type="PANTHER" id="PTHR43711">
    <property type="entry name" value="TWO-COMPONENT HISTIDINE KINASE"/>
    <property type="match status" value="1"/>
</dbReference>
<keyword evidence="7" id="KW-0902">Two-component regulatory system</keyword>
<evidence type="ECO:0000256" key="3">
    <source>
        <dbReference type="ARBA" id="ARBA00012438"/>
    </source>
</evidence>
<dbReference type="RefSeq" id="WP_007785075.1">
    <property type="nucleotide sequence ID" value="NZ_CM001441.1"/>
</dbReference>
<evidence type="ECO:0000256" key="9">
    <source>
        <dbReference type="SAM" id="Phobius"/>
    </source>
</evidence>
<reference evidence="11 12" key="1">
    <citation type="submission" date="2011-11" db="EMBL/GenBank/DDBJ databases">
        <title>The Noncontiguous Finished genome of Desulfosporosinus youngiae DSM 17734.</title>
        <authorList>
            <consortium name="US DOE Joint Genome Institute (JGI-PGF)"/>
            <person name="Lucas S."/>
            <person name="Han J."/>
            <person name="Lapidus A."/>
            <person name="Cheng J.-F."/>
            <person name="Goodwin L."/>
            <person name="Pitluck S."/>
            <person name="Peters L."/>
            <person name="Ovchinnikova G."/>
            <person name="Lu M."/>
            <person name="Land M.L."/>
            <person name="Hauser L."/>
            <person name="Pester M."/>
            <person name="Spring S."/>
            <person name="Ollivier B."/>
            <person name="Rattei T."/>
            <person name="Klenk H.-P."/>
            <person name="Wagner M."/>
            <person name="Loy A."/>
            <person name="Woyke T.J."/>
        </authorList>
    </citation>
    <scope>NUCLEOTIDE SEQUENCE [LARGE SCALE GENOMIC DNA]</scope>
    <source>
        <strain evidence="11 12">DSM 17734</strain>
    </source>
</reference>
<proteinExistence type="predicted"/>
<evidence type="ECO:0000256" key="2">
    <source>
        <dbReference type="ARBA" id="ARBA00004370"/>
    </source>
</evidence>
<dbReference type="EMBL" id="CM001441">
    <property type="protein sequence ID" value="EHQ90601.1"/>
    <property type="molecule type" value="Genomic_DNA"/>
</dbReference>
<dbReference type="InterPro" id="IPR003661">
    <property type="entry name" value="HisK_dim/P_dom"/>
</dbReference>
<protein>
    <recommendedName>
        <fullName evidence="3">histidine kinase</fullName>
        <ecNumber evidence="3">2.7.13.3</ecNumber>
    </recommendedName>
</protein>
<keyword evidence="9" id="KW-1133">Transmembrane helix</keyword>
<dbReference type="STRING" id="768710.DesyoDRAFT_3599"/>
<dbReference type="InterPro" id="IPR003594">
    <property type="entry name" value="HATPase_dom"/>
</dbReference>
<dbReference type="eggNOG" id="COG2205">
    <property type="taxonomic scope" value="Bacteria"/>
</dbReference>
<dbReference type="Gene3D" id="3.30.565.10">
    <property type="entry name" value="Histidine kinase-like ATPase, C-terminal domain"/>
    <property type="match status" value="1"/>
</dbReference>
<dbReference type="GO" id="GO:0000155">
    <property type="term" value="F:phosphorelay sensor kinase activity"/>
    <property type="evidence" value="ECO:0007669"/>
    <property type="project" value="InterPro"/>
</dbReference>
<dbReference type="FunFam" id="1.10.287.130:FF:000001">
    <property type="entry name" value="Two-component sensor histidine kinase"/>
    <property type="match status" value="1"/>
</dbReference>
<dbReference type="InterPro" id="IPR005467">
    <property type="entry name" value="His_kinase_dom"/>
</dbReference>
<dbReference type="InterPro" id="IPR036890">
    <property type="entry name" value="HATPase_C_sf"/>
</dbReference>
<evidence type="ECO:0000256" key="7">
    <source>
        <dbReference type="ARBA" id="ARBA00023012"/>
    </source>
</evidence>
<accession>H5Y5L4</accession>
<dbReference type="FunFam" id="3.30.565.10:FF:000006">
    <property type="entry name" value="Sensor histidine kinase WalK"/>
    <property type="match status" value="1"/>
</dbReference>
<dbReference type="PANTHER" id="PTHR43711:SF1">
    <property type="entry name" value="HISTIDINE KINASE 1"/>
    <property type="match status" value="1"/>
</dbReference>
<evidence type="ECO:0000256" key="4">
    <source>
        <dbReference type="ARBA" id="ARBA00022553"/>
    </source>
</evidence>
<evidence type="ECO:0000313" key="11">
    <source>
        <dbReference type="EMBL" id="EHQ90601.1"/>
    </source>
</evidence>
<dbReference type="InterPro" id="IPR036097">
    <property type="entry name" value="HisK_dim/P_sf"/>
</dbReference>
<evidence type="ECO:0000256" key="6">
    <source>
        <dbReference type="ARBA" id="ARBA00022777"/>
    </source>
</evidence>
<dbReference type="Proteomes" id="UP000005104">
    <property type="component" value="Chromosome"/>
</dbReference>
<dbReference type="AlphaFoldDB" id="H5Y5L4"/>
<keyword evidence="4" id="KW-0597">Phosphoprotein</keyword>
<dbReference type="CDD" id="cd00082">
    <property type="entry name" value="HisKA"/>
    <property type="match status" value="1"/>
</dbReference>
<dbReference type="Pfam" id="PF00512">
    <property type="entry name" value="HisKA"/>
    <property type="match status" value="1"/>
</dbReference>
<comment type="subcellular location">
    <subcellularLocation>
        <location evidence="2">Membrane</location>
    </subcellularLocation>
</comment>
<dbReference type="GO" id="GO:0016020">
    <property type="term" value="C:membrane"/>
    <property type="evidence" value="ECO:0007669"/>
    <property type="project" value="UniProtKB-SubCell"/>
</dbReference>
<dbReference type="SMART" id="SM00387">
    <property type="entry name" value="HATPase_c"/>
    <property type="match status" value="1"/>
</dbReference>
<dbReference type="SUPFAM" id="SSF55874">
    <property type="entry name" value="ATPase domain of HSP90 chaperone/DNA topoisomerase II/histidine kinase"/>
    <property type="match status" value="1"/>
</dbReference>
<feature type="transmembrane region" description="Helical" evidence="9">
    <location>
        <begin position="12"/>
        <end position="35"/>
    </location>
</feature>
<organism evidence="11 12">
    <name type="scientific">Desulfosporosinus youngiae DSM 17734</name>
    <dbReference type="NCBI Taxonomy" id="768710"/>
    <lineage>
        <taxon>Bacteria</taxon>
        <taxon>Bacillati</taxon>
        <taxon>Bacillota</taxon>
        <taxon>Clostridia</taxon>
        <taxon>Eubacteriales</taxon>
        <taxon>Desulfitobacteriaceae</taxon>
        <taxon>Desulfosporosinus</taxon>
    </lineage>
</organism>
<feature type="domain" description="Histidine kinase" evidence="10">
    <location>
        <begin position="137"/>
        <end position="352"/>
    </location>
</feature>
<gene>
    <name evidence="11" type="ORF">DesyoDRAFT_3599</name>
</gene>